<organism evidence="2 3">
    <name type="scientific">Mongoliitalea lutea</name>
    <dbReference type="NCBI Taxonomy" id="849756"/>
    <lineage>
        <taxon>Bacteria</taxon>
        <taxon>Pseudomonadati</taxon>
        <taxon>Bacteroidota</taxon>
        <taxon>Cytophagia</taxon>
        <taxon>Cytophagales</taxon>
        <taxon>Cyclobacteriaceae</taxon>
        <taxon>Mongoliitalea</taxon>
    </lineage>
</organism>
<reference evidence="2" key="2">
    <citation type="submission" date="2020-09" db="EMBL/GenBank/DDBJ databases">
        <authorList>
            <person name="Sun Q."/>
            <person name="Kim S."/>
        </authorList>
    </citation>
    <scope>NUCLEOTIDE SEQUENCE</scope>
    <source>
        <strain evidence="2">KCTC 23224</strain>
    </source>
</reference>
<evidence type="ECO:0000256" key="1">
    <source>
        <dbReference type="SAM" id="SignalP"/>
    </source>
</evidence>
<keyword evidence="3" id="KW-1185">Reference proteome</keyword>
<dbReference type="EMBL" id="BMYF01000026">
    <property type="protein sequence ID" value="GHB50861.1"/>
    <property type="molecule type" value="Genomic_DNA"/>
</dbReference>
<protein>
    <recommendedName>
        <fullName evidence="4">Outer membrane protein beta-barrel domain-containing protein</fullName>
    </recommendedName>
</protein>
<reference evidence="2" key="1">
    <citation type="journal article" date="2014" name="Int. J. Syst. Evol. Microbiol.">
        <title>Complete genome sequence of Corynebacterium casei LMG S-19264T (=DSM 44701T), isolated from a smear-ripened cheese.</title>
        <authorList>
            <consortium name="US DOE Joint Genome Institute (JGI-PGF)"/>
            <person name="Walter F."/>
            <person name="Albersmeier A."/>
            <person name="Kalinowski J."/>
            <person name="Ruckert C."/>
        </authorList>
    </citation>
    <scope>NUCLEOTIDE SEQUENCE</scope>
    <source>
        <strain evidence="2">KCTC 23224</strain>
    </source>
</reference>
<accession>A0A8J3G7D4</accession>
<feature type="chain" id="PRO_5035318944" description="Outer membrane protein beta-barrel domain-containing protein" evidence="1">
    <location>
        <begin position="23"/>
        <end position="409"/>
    </location>
</feature>
<evidence type="ECO:0008006" key="4">
    <source>
        <dbReference type="Google" id="ProtNLM"/>
    </source>
</evidence>
<name>A0A8J3G7D4_9BACT</name>
<dbReference type="RefSeq" id="WP_189585846.1">
    <property type="nucleotide sequence ID" value="NZ_BMYF01000026.1"/>
</dbReference>
<evidence type="ECO:0000313" key="3">
    <source>
        <dbReference type="Proteomes" id="UP000642809"/>
    </source>
</evidence>
<dbReference type="Proteomes" id="UP000642809">
    <property type="component" value="Unassembled WGS sequence"/>
</dbReference>
<dbReference type="AlphaFoldDB" id="A0A8J3G7D4"/>
<proteinExistence type="predicted"/>
<keyword evidence="1" id="KW-0732">Signal</keyword>
<feature type="signal peptide" evidence="1">
    <location>
        <begin position="1"/>
        <end position="22"/>
    </location>
</feature>
<evidence type="ECO:0000313" key="2">
    <source>
        <dbReference type="EMBL" id="GHB50861.1"/>
    </source>
</evidence>
<comment type="caution">
    <text evidence="2">The sequence shown here is derived from an EMBL/GenBank/DDBJ whole genome shotgun (WGS) entry which is preliminary data.</text>
</comment>
<gene>
    <name evidence="2" type="ORF">GCM10008106_34650</name>
</gene>
<sequence>MNSFKLILSTSLLLFLFGTTKAQSESTTQDFIILPSGSKEFGKIESKFDLQDYPFIRFTNISGTTKEYTADEVQGFGLANGRIFVSKPWPNTNSQAFYQLLLQGRLSLLRLQELFYVDNGEELILLPKADKKELSNSRKFSISKKYPHIAILNILTSGNCGVKLQELIASTRYLEQDFLDVLSRYHTCENIPYDIIIDRIVKKIISPYVIAGVGQSNQLLNFRDAERIDAFVTGMTPTFIIGIKGHQIRNRPRSGYDVGLGVVFQKYQVNTVQSNPSSQISGTQEFRSINLVLPAFFNYTLTKNQSMELYMGIGTWLGYSFLQEDFAVMDHRQSFSSIITLKEETFVDRKRVITNPAFKIGTHLKPRGKIGFLLEYQATYSPRNFSIPIEDKISVFSEINNSFLIGIRF</sequence>